<dbReference type="SUPFAM" id="SSF57756">
    <property type="entry name" value="Retrovirus zinc finger-like domains"/>
    <property type="match status" value="1"/>
</dbReference>
<evidence type="ECO:0000313" key="2">
    <source>
        <dbReference type="EMBL" id="GAA0171875.1"/>
    </source>
</evidence>
<name>A0AAV3R9U9_LITER</name>
<evidence type="ECO:0000313" key="3">
    <source>
        <dbReference type="Proteomes" id="UP001454036"/>
    </source>
</evidence>
<dbReference type="PANTHER" id="PTHR31973">
    <property type="entry name" value="POLYPROTEIN, PUTATIVE-RELATED"/>
    <property type="match status" value="1"/>
</dbReference>
<dbReference type="EMBL" id="BAABME010007861">
    <property type="protein sequence ID" value="GAA0171875.1"/>
    <property type="molecule type" value="Genomic_DNA"/>
</dbReference>
<dbReference type="InterPro" id="IPR036875">
    <property type="entry name" value="Znf_CCHC_sf"/>
</dbReference>
<comment type="caution">
    <text evidence="2">The sequence shown here is derived from an EMBL/GenBank/DDBJ whole genome shotgun (WGS) entry which is preliminary data.</text>
</comment>
<dbReference type="PANTHER" id="PTHR31973:SF191">
    <property type="entry name" value="OS05G0489400 PROTEIN"/>
    <property type="match status" value="1"/>
</dbReference>
<gene>
    <name evidence="2" type="ORF">LIER_25811</name>
</gene>
<accession>A0AAV3R9U9</accession>
<protein>
    <submittedName>
        <fullName evidence="2">Uncharacterized protein</fullName>
    </submittedName>
</protein>
<sequence>MAKDFIMVRMQLNRDKVDKWEGKLCPKPRARLLKNVKEASGCMPTKSDKAHFQVYFGSTSNQCVVDLEKRIYSCRKWQLTGIPCKKSWSIKKAGRPRRLRRVNPIKAEGNNKNGQCKVRKYLCSICKESGHNSRTCKKKNESNEPAMGEEVGDHGPTTHDNVATSQNDQGPSQASVSSDTPPLVRPMPPRATFFSINPRGVAIRAPPPMLGASAEQSNFQTSRKCYARAIHSLLE</sequence>
<dbReference type="GO" id="GO:0008270">
    <property type="term" value="F:zinc ion binding"/>
    <property type="evidence" value="ECO:0007669"/>
    <property type="project" value="InterPro"/>
</dbReference>
<reference evidence="2 3" key="1">
    <citation type="submission" date="2024-01" db="EMBL/GenBank/DDBJ databases">
        <title>The complete chloroplast genome sequence of Lithospermum erythrorhizon: insights into the phylogenetic relationship among Boraginaceae species and the maternal lineages of purple gromwells.</title>
        <authorList>
            <person name="Okada T."/>
            <person name="Watanabe K."/>
        </authorList>
    </citation>
    <scope>NUCLEOTIDE SEQUENCE [LARGE SCALE GENOMIC DNA]</scope>
</reference>
<feature type="compositionally biased region" description="Polar residues" evidence="1">
    <location>
        <begin position="158"/>
        <end position="180"/>
    </location>
</feature>
<evidence type="ECO:0000256" key="1">
    <source>
        <dbReference type="SAM" id="MobiDB-lite"/>
    </source>
</evidence>
<organism evidence="2 3">
    <name type="scientific">Lithospermum erythrorhizon</name>
    <name type="common">Purple gromwell</name>
    <name type="synonym">Lithospermum officinale var. erythrorhizon</name>
    <dbReference type="NCBI Taxonomy" id="34254"/>
    <lineage>
        <taxon>Eukaryota</taxon>
        <taxon>Viridiplantae</taxon>
        <taxon>Streptophyta</taxon>
        <taxon>Embryophyta</taxon>
        <taxon>Tracheophyta</taxon>
        <taxon>Spermatophyta</taxon>
        <taxon>Magnoliopsida</taxon>
        <taxon>eudicotyledons</taxon>
        <taxon>Gunneridae</taxon>
        <taxon>Pentapetalae</taxon>
        <taxon>asterids</taxon>
        <taxon>lamiids</taxon>
        <taxon>Boraginales</taxon>
        <taxon>Boraginaceae</taxon>
        <taxon>Boraginoideae</taxon>
        <taxon>Lithospermeae</taxon>
        <taxon>Lithospermum</taxon>
    </lineage>
</organism>
<feature type="region of interest" description="Disordered" evidence="1">
    <location>
        <begin position="131"/>
        <end position="188"/>
    </location>
</feature>
<dbReference type="GO" id="GO:0003676">
    <property type="term" value="F:nucleic acid binding"/>
    <property type="evidence" value="ECO:0007669"/>
    <property type="project" value="InterPro"/>
</dbReference>
<dbReference type="Proteomes" id="UP001454036">
    <property type="component" value="Unassembled WGS sequence"/>
</dbReference>
<dbReference type="AlphaFoldDB" id="A0AAV3R9U9"/>
<proteinExistence type="predicted"/>
<keyword evidence="3" id="KW-1185">Reference proteome</keyword>